<feature type="compositionally biased region" description="Acidic residues" evidence="1">
    <location>
        <begin position="55"/>
        <end position="64"/>
    </location>
</feature>
<protein>
    <submittedName>
        <fullName evidence="2">Uncharacterized protein</fullName>
    </submittedName>
</protein>
<organism evidence="2">
    <name type="scientific">Chromera velia CCMP2878</name>
    <dbReference type="NCBI Taxonomy" id="1169474"/>
    <lineage>
        <taxon>Eukaryota</taxon>
        <taxon>Sar</taxon>
        <taxon>Alveolata</taxon>
        <taxon>Colpodellida</taxon>
        <taxon>Chromeraceae</taxon>
        <taxon>Chromera</taxon>
    </lineage>
</organism>
<evidence type="ECO:0000313" key="2">
    <source>
        <dbReference type="EMBL" id="CEM47038.1"/>
    </source>
</evidence>
<proteinExistence type="predicted"/>
<reference evidence="2" key="1">
    <citation type="submission" date="2014-11" db="EMBL/GenBank/DDBJ databases">
        <authorList>
            <person name="Otto D Thomas"/>
            <person name="Naeem Raeece"/>
        </authorList>
    </citation>
    <scope>NUCLEOTIDE SEQUENCE</scope>
</reference>
<dbReference type="AlphaFoldDB" id="A0A0G4HS04"/>
<sequence length="213" mass="22697">MVISMSEAPSVSAKRDFGTLPLSSAPLVSPLPPAPSISPTTDPPAASLAGRAPNEGEEVPEEDEGRLNRKSRRAIKRNQREAAVEIVGSYSMKLEVDQLPSLTCQFVPSPSEGGAGGPEEVGRVPCHWIVVEASEQLKFRDSILEMSESYDTKSSGEGGGMLFVPLDAVKKMVAVHKINLAQMQSRCDQALQKLSLANSQLQQQQQGEQGGGG</sequence>
<dbReference type="VEuPathDB" id="CryptoDB:Cvel_30754"/>
<evidence type="ECO:0000256" key="1">
    <source>
        <dbReference type="SAM" id="MobiDB-lite"/>
    </source>
</evidence>
<dbReference type="EMBL" id="CDMZ01003622">
    <property type="protein sequence ID" value="CEM47038.1"/>
    <property type="molecule type" value="Genomic_DNA"/>
</dbReference>
<feature type="non-terminal residue" evidence="2">
    <location>
        <position position="213"/>
    </location>
</feature>
<accession>A0A0G4HS04</accession>
<feature type="region of interest" description="Disordered" evidence="1">
    <location>
        <begin position="1"/>
        <end position="75"/>
    </location>
</feature>
<gene>
    <name evidence="2" type="ORF">Cvel_30754</name>
</gene>
<name>A0A0G4HS04_9ALVE</name>